<evidence type="ECO:0000313" key="2">
    <source>
        <dbReference type="Proteomes" id="UP000886653"/>
    </source>
</evidence>
<feature type="non-terminal residue" evidence="1">
    <location>
        <position position="57"/>
    </location>
</feature>
<name>A0A9P6TGQ2_9BASI</name>
<accession>A0A9P6TGQ2</accession>
<organism evidence="1 2">
    <name type="scientific">Cronartium quercuum f. sp. fusiforme G11</name>
    <dbReference type="NCBI Taxonomy" id="708437"/>
    <lineage>
        <taxon>Eukaryota</taxon>
        <taxon>Fungi</taxon>
        <taxon>Dikarya</taxon>
        <taxon>Basidiomycota</taxon>
        <taxon>Pucciniomycotina</taxon>
        <taxon>Pucciniomycetes</taxon>
        <taxon>Pucciniales</taxon>
        <taxon>Coleosporiaceae</taxon>
        <taxon>Cronartium</taxon>
    </lineage>
</organism>
<dbReference type="AlphaFoldDB" id="A0A9P6TGQ2"/>
<evidence type="ECO:0000313" key="1">
    <source>
        <dbReference type="EMBL" id="KAG0150008.1"/>
    </source>
</evidence>
<gene>
    <name evidence="1" type="ORF">CROQUDRAFT_652991</name>
</gene>
<sequence length="57" mass="6173">MVSDEIIRSGSLGPIDEISKFEAEIMGLSMALNEALRATNEGMLTYTGVFIFSDTLS</sequence>
<proteinExistence type="predicted"/>
<comment type="caution">
    <text evidence="1">The sequence shown here is derived from an EMBL/GenBank/DDBJ whole genome shotgun (WGS) entry which is preliminary data.</text>
</comment>
<keyword evidence="2" id="KW-1185">Reference proteome</keyword>
<protein>
    <submittedName>
        <fullName evidence="1">Uncharacterized protein</fullName>
    </submittedName>
</protein>
<dbReference type="Proteomes" id="UP000886653">
    <property type="component" value="Unassembled WGS sequence"/>
</dbReference>
<dbReference type="EMBL" id="MU167223">
    <property type="protein sequence ID" value="KAG0150008.1"/>
    <property type="molecule type" value="Genomic_DNA"/>
</dbReference>
<reference evidence="1" key="1">
    <citation type="submission" date="2013-11" db="EMBL/GenBank/DDBJ databases">
        <title>Genome sequence of the fusiform rust pathogen reveals effectors for host alternation and coevolution with pine.</title>
        <authorList>
            <consortium name="DOE Joint Genome Institute"/>
            <person name="Smith K."/>
            <person name="Pendleton A."/>
            <person name="Kubisiak T."/>
            <person name="Anderson C."/>
            <person name="Salamov A."/>
            <person name="Aerts A."/>
            <person name="Riley R."/>
            <person name="Clum A."/>
            <person name="Lindquist E."/>
            <person name="Ence D."/>
            <person name="Campbell M."/>
            <person name="Kronenberg Z."/>
            <person name="Feau N."/>
            <person name="Dhillon B."/>
            <person name="Hamelin R."/>
            <person name="Burleigh J."/>
            <person name="Smith J."/>
            <person name="Yandell M."/>
            <person name="Nelson C."/>
            <person name="Grigoriev I."/>
            <person name="Davis J."/>
        </authorList>
    </citation>
    <scope>NUCLEOTIDE SEQUENCE</scope>
    <source>
        <strain evidence="1">G11</strain>
    </source>
</reference>